<keyword evidence="1 2" id="KW-0175">Coiled coil</keyword>
<evidence type="ECO:0000256" key="2">
    <source>
        <dbReference type="SAM" id="Coils"/>
    </source>
</evidence>
<protein>
    <recommendedName>
        <fullName evidence="6">Cell cycle progression 1</fullName>
    </recommendedName>
</protein>
<dbReference type="PANTHER" id="PTHR28638">
    <property type="entry name" value="CELL CYCLE PROGRESSION PROTEIN 1"/>
    <property type="match status" value="1"/>
</dbReference>
<evidence type="ECO:0008006" key="6">
    <source>
        <dbReference type="Google" id="ProtNLM"/>
    </source>
</evidence>
<reference evidence="4" key="1">
    <citation type="submission" date="2025-08" db="UniProtKB">
        <authorList>
            <consortium name="Ensembl"/>
        </authorList>
    </citation>
    <scope>IDENTIFICATION</scope>
</reference>
<dbReference type="AlphaFoldDB" id="A0A3Q3XF25"/>
<evidence type="ECO:0000313" key="4">
    <source>
        <dbReference type="Ensembl" id="ENSMMOP00000021381.1"/>
    </source>
</evidence>
<dbReference type="GO" id="GO:0016020">
    <property type="term" value="C:membrane"/>
    <property type="evidence" value="ECO:0007669"/>
    <property type="project" value="TreeGrafter"/>
</dbReference>
<feature type="compositionally biased region" description="Basic residues" evidence="3">
    <location>
        <begin position="448"/>
        <end position="457"/>
    </location>
</feature>
<accession>A0A3Q3XF25</accession>
<feature type="coiled-coil region" evidence="2">
    <location>
        <begin position="146"/>
        <end position="173"/>
    </location>
</feature>
<name>A0A3Q3XF25_MOLML</name>
<dbReference type="Gene3D" id="1.20.120.20">
    <property type="entry name" value="Apolipoprotein"/>
    <property type="match status" value="1"/>
</dbReference>
<evidence type="ECO:0000256" key="3">
    <source>
        <dbReference type="SAM" id="MobiDB-lite"/>
    </source>
</evidence>
<evidence type="ECO:0000313" key="5">
    <source>
        <dbReference type="Proteomes" id="UP000261620"/>
    </source>
</evidence>
<feature type="compositionally biased region" description="Basic residues" evidence="3">
    <location>
        <begin position="285"/>
        <end position="295"/>
    </location>
</feature>
<reference evidence="4" key="2">
    <citation type="submission" date="2025-09" db="UniProtKB">
        <authorList>
            <consortium name="Ensembl"/>
        </authorList>
    </citation>
    <scope>IDENTIFICATION</scope>
</reference>
<sequence length="495" mass="58660">TVQIQERRKTVEKIRVNELDGVRDLLHRHVGEQAFTNQATENQLLRSSLEREENSLSTLQEELSNLRSKIRELEAMGAGADSLLSENQRLKEQLEERQLMRNFHNQREDMMAEAQKLRMKLDMERTVTGDLKRELRLLRSRIPRAEKEASSEAEELQSRLMELEKRLSFEQQRSDLWERLYVETKEERTKGDTESKVRKPRAGMAGKVKETFDAVKNSTKEFVHHHKEQIKKAKEAVKENLRKFSDSVKLTFRNFRDSASTLIHKARDFYDKRSDDKKMKEIWQHRSHRPQRKTQHKSEDSFQSNQNTRKSGGKVHEDQNCHKSNLKGCSGVSDCAYWESMSLFNKAMEPIRADEFHQLLQSYLQQEVHHFHHWKDLEMFINSFFHNGVFIHDRMLFTDFVSGVEDYLTDMHGYHGLDEDVFGDLDDFVYRHFFGESYTKSYPPESRTRHHQRKQQRSRSQAHSERKWSRSGTNADRNIADVKIELGPMPFDPKY</sequence>
<dbReference type="PANTHER" id="PTHR28638:SF2">
    <property type="entry name" value="CELL CYCLE PROGRESSION PROTEIN 1"/>
    <property type="match status" value="1"/>
</dbReference>
<feature type="region of interest" description="Disordered" evidence="3">
    <location>
        <begin position="441"/>
        <end position="473"/>
    </location>
</feature>
<feature type="compositionally biased region" description="Polar residues" evidence="3">
    <location>
        <begin position="301"/>
        <end position="310"/>
    </location>
</feature>
<dbReference type="Ensembl" id="ENSMMOT00000021737.1">
    <property type="protein sequence ID" value="ENSMMOP00000021381.1"/>
    <property type="gene ID" value="ENSMMOG00000016251.1"/>
</dbReference>
<organism evidence="4 5">
    <name type="scientific">Mola mola</name>
    <name type="common">Ocean sunfish</name>
    <name type="synonym">Tetraodon mola</name>
    <dbReference type="NCBI Taxonomy" id="94237"/>
    <lineage>
        <taxon>Eukaryota</taxon>
        <taxon>Metazoa</taxon>
        <taxon>Chordata</taxon>
        <taxon>Craniata</taxon>
        <taxon>Vertebrata</taxon>
        <taxon>Euteleostomi</taxon>
        <taxon>Actinopterygii</taxon>
        <taxon>Neopterygii</taxon>
        <taxon>Teleostei</taxon>
        <taxon>Neoteleostei</taxon>
        <taxon>Acanthomorphata</taxon>
        <taxon>Eupercaria</taxon>
        <taxon>Tetraodontiformes</taxon>
        <taxon>Molidae</taxon>
        <taxon>Mola</taxon>
    </lineage>
</organism>
<dbReference type="OMA" id="ERSEIWE"/>
<feature type="coiled-coil region" evidence="2">
    <location>
        <begin position="42"/>
        <end position="120"/>
    </location>
</feature>
<dbReference type="STRING" id="94237.ENSMMOP00000021381"/>
<proteinExistence type="predicted"/>
<evidence type="ECO:0000256" key="1">
    <source>
        <dbReference type="ARBA" id="ARBA00023054"/>
    </source>
</evidence>
<keyword evidence="5" id="KW-1185">Reference proteome</keyword>
<feature type="region of interest" description="Disordered" evidence="3">
    <location>
        <begin position="282"/>
        <end position="322"/>
    </location>
</feature>
<dbReference type="Proteomes" id="UP000261620">
    <property type="component" value="Unplaced"/>
</dbReference>
<dbReference type="InterPro" id="IPR051990">
    <property type="entry name" value="CCPG1/PBIP1"/>
</dbReference>